<dbReference type="Gene3D" id="3.20.20.80">
    <property type="entry name" value="Glycosidases"/>
    <property type="match status" value="2"/>
</dbReference>
<reference evidence="5" key="1">
    <citation type="submission" date="2016-10" db="EMBL/GenBank/DDBJ databases">
        <authorList>
            <person name="Varghese N."/>
            <person name="Submissions S."/>
        </authorList>
    </citation>
    <scope>NUCLEOTIDE SEQUENCE [LARGE SCALE GENOMIC DNA]</scope>
    <source>
        <strain evidence="5">DSM 45422</strain>
    </source>
</reference>
<dbReference type="SUPFAM" id="SSF51445">
    <property type="entry name" value="(Trans)glycosidases"/>
    <property type="match status" value="1"/>
</dbReference>
<proteinExistence type="inferred from homology"/>
<feature type="region of interest" description="Disordered" evidence="2">
    <location>
        <begin position="1"/>
        <end position="43"/>
    </location>
</feature>
<dbReference type="GO" id="GO:0009313">
    <property type="term" value="P:oligosaccharide catabolic process"/>
    <property type="evidence" value="ECO:0007669"/>
    <property type="project" value="TreeGrafter"/>
</dbReference>
<dbReference type="InterPro" id="IPR045857">
    <property type="entry name" value="O16G_dom_2"/>
</dbReference>
<dbReference type="Proteomes" id="UP000198921">
    <property type="component" value="Unassembled WGS sequence"/>
</dbReference>
<dbReference type="SMART" id="SM00642">
    <property type="entry name" value="Aamy"/>
    <property type="match status" value="1"/>
</dbReference>
<keyword evidence="5" id="KW-1185">Reference proteome</keyword>
<dbReference type="InterPro" id="IPR017853">
    <property type="entry name" value="GH"/>
</dbReference>
<dbReference type="Pfam" id="PF00128">
    <property type="entry name" value="Alpha-amylase"/>
    <property type="match status" value="1"/>
</dbReference>
<evidence type="ECO:0000256" key="1">
    <source>
        <dbReference type="ARBA" id="ARBA00008061"/>
    </source>
</evidence>
<dbReference type="AlphaFoldDB" id="A0A1H3N4N7"/>
<evidence type="ECO:0000313" key="4">
    <source>
        <dbReference type="EMBL" id="SDY83768.1"/>
    </source>
</evidence>
<organism evidence="4 5">
    <name type="scientific">Geodermatophilus africanus</name>
    <dbReference type="NCBI Taxonomy" id="1137993"/>
    <lineage>
        <taxon>Bacteria</taxon>
        <taxon>Bacillati</taxon>
        <taxon>Actinomycetota</taxon>
        <taxon>Actinomycetes</taxon>
        <taxon>Geodermatophilales</taxon>
        <taxon>Geodermatophilaceae</taxon>
        <taxon>Geodermatophilus</taxon>
    </lineage>
</organism>
<dbReference type="EMBL" id="FNOT01000012">
    <property type="protein sequence ID" value="SDY83768.1"/>
    <property type="molecule type" value="Genomic_DNA"/>
</dbReference>
<gene>
    <name evidence="4" type="ORF">SAMN05660209_03854</name>
</gene>
<dbReference type="InterPro" id="IPR006047">
    <property type="entry name" value="GH13_cat_dom"/>
</dbReference>
<dbReference type="PANTHER" id="PTHR10357:SF179">
    <property type="entry name" value="NEUTRAL AND BASIC AMINO ACID TRANSPORT PROTEIN RBAT"/>
    <property type="match status" value="1"/>
</dbReference>
<dbReference type="PANTHER" id="PTHR10357">
    <property type="entry name" value="ALPHA-AMYLASE FAMILY MEMBER"/>
    <property type="match status" value="1"/>
</dbReference>
<dbReference type="Gene3D" id="3.90.400.10">
    <property type="entry name" value="Oligo-1,6-glucosidase, Domain 2"/>
    <property type="match status" value="1"/>
</dbReference>
<name>A0A1H3N4N7_9ACTN</name>
<dbReference type="STRING" id="1137993.SAMN05660209_03854"/>
<evidence type="ECO:0000313" key="5">
    <source>
        <dbReference type="Proteomes" id="UP000198921"/>
    </source>
</evidence>
<comment type="similarity">
    <text evidence="1">Belongs to the glycosyl hydrolase 13 family.</text>
</comment>
<accession>A0A1H3N4N7</accession>
<sequence>MSPVEGPPAPLEGPPCPPPLAGSRRDPAGGPVEARGGPLQGAAGPFRRTDVDWWRDAVFYQVYIRSFADGNGDGVGDLAGIRARLPHLSALGVDALWITPFYPSPMADHGYDVADPRDVEPVFGDLAKFDALLAEAHALGIRVTVDLVPNHSSHRHEWFEAALAAGPGSPERARYLFRDGRGPDGAEPPNNWPSVFGGPAWTRVPDGQWYLHIFAPEQPDLDFTDPEVLADLETTMRFWLDRGVDGFRIDVAHGMAKPEGLPDMLPMEDTGLLDDHGPGDHRFDDDGVHDVHRRVRRVLDEYPGTMAVGEVWVSDDDRLARYLRPDELQLAFNFRLLTADWDVDELRDAVVHSLATVAGTPAPACWVLSNHDRPRHVTRYGGGEVGTRRARAAALLQLALPGAAYLYNGDELGMPDVDLPDEVLQDPIWERSGHTERGRDACRIPVPWSGTEPPYGFSSGAQTWLPMPAGWEPLTAAAQEEEAGSVLSLYRTALALRRTSPAFTGEALRWVPAPDGCLAFRRPGGLVCLVNLSGAPVPLPEGRVLLASADTTGGVVPDDAAVWLHP</sequence>
<evidence type="ECO:0000259" key="3">
    <source>
        <dbReference type="SMART" id="SM00642"/>
    </source>
</evidence>
<protein>
    <submittedName>
        <fullName evidence="4">Alpha-glucosidase</fullName>
    </submittedName>
</protein>
<evidence type="ECO:0000256" key="2">
    <source>
        <dbReference type="SAM" id="MobiDB-lite"/>
    </source>
</evidence>
<feature type="domain" description="Glycosyl hydrolase family 13 catalytic" evidence="3">
    <location>
        <begin position="61"/>
        <end position="443"/>
    </location>
</feature>
<dbReference type="GO" id="GO:0004556">
    <property type="term" value="F:alpha-amylase activity"/>
    <property type="evidence" value="ECO:0007669"/>
    <property type="project" value="TreeGrafter"/>
</dbReference>
<dbReference type="CDD" id="cd11332">
    <property type="entry name" value="AmyAc_OligoGlu_TS"/>
    <property type="match status" value="1"/>
</dbReference>
<feature type="compositionally biased region" description="Pro residues" evidence="2">
    <location>
        <begin position="1"/>
        <end position="20"/>
    </location>
</feature>